<dbReference type="Gramene" id="EFJ35494">
    <property type="protein sequence ID" value="EFJ35494"/>
    <property type="gene ID" value="SELMODRAFT_80593"/>
</dbReference>
<proteinExistence type="inferred from homology"/>
<dbReference type="EMBL" id="GL377568">
    <property type="protein sequence ID" value="EFJ35494.1"/>
    <property type="molecule type" value="Genomic_DNA"/>
</dbReference>
<reference evidence="9 10" key="1">
    <citation type="journal article" date="2011" name="Science">
        <title>The Selaginella genome identifies genetic changes associated with the evolution of vascular plants.</title>
        <authorList>
            <person name="Banks J.A."/>
            <person name="Nishiyama T."/>
            <person name="Hasebe M."/>
            <person name="Bowman J.L."/>
            <person name="Gribskov M."/>
            <person name="dePamphilis C."/>
            <person name="Albert V.A."/>
            <person name="Aono N."/>
            <person name="Aoyama T."/>
            <person name="Ambrose B.A."/>
            <person name="Ashton N.W."/>
            <person name="Axtell M.J."/>
            <person name="Barker E."/>
            <person name="Barker M.S."/>
            <person name="Bennetzen J.L."/>
            <person name="Bonawitz N.D."/>
            <person name="Chapple C."/>
            <person name="Cheng C."/>
            <person name="Correa L.G."/>
            <person name="Dacre M."/>
            <person name="DeBarry J."/>
            <person name="Dreyer I."/>
            <person name="Elias M."/>
            <person name="Engstrom E.M."/>
            <person name="Estelle M."/>
            <person name="Feng L."/>
            <person name="Finet C."/>
            <person name="Floyd S.K."/>
            <person name="Frommer W.B."/>
            <person name="Fujita T."/>
            <person name="Gramzow L."/>
            <person name="Gutensohn M."/>
            <person name="Harholt J."/>
            <person name="Hattori M."/>
            <person name="Heyl A."/>
            <person name="Hirai T."/>
            <person name="Hiwatashi Y."/>
            <person name="Ishikawa M."/>
            <person name="Iwata M."/>
            <person name="Karol K.G."/>
            <person name="Koehler B."/>
            <person name="Kolukisaoglu U."/>
            <person name="Kubo M."/>
            <person name="Kurata T."/>
            <person name="Lalonde S."/>
            <person name="Li K."/>
            <person name="Li Y."/>
            <person name="Litt A."/>
            <person name="Lyons E."/>
            <person name="Manning G."/>
            <person name="Maruyama T."/>
            <person name="Michael T.P."/>
            <person name="Mikami K."/>
            <person name="Miyazaki S."/>
            <person name="Morinaga S."/>
            <person name="Murata T."/>
            <person name="Mueller-Roeber B."/>
            <person name="Nelson D.R."/>
            <person name="Obara M."/>
            <person name="Oguri Y."/>
            <person name="Olmstead R.G."/>
            <person name="Onodera N."/>
            <person name="Petersen B.L."/>
            <person name="Pils B."/>
            <person name="Prigge M."/>
            <person name="Rensing S.A."/>
            <person name="Riano-Pachon D.M."/>
            <person name="Roberts A.W."/>
            <person name="Sato Y."/>
            <person name="Scheller H.V."/>
            <person name="Schulz B."/>
            <person name="Schulz C."/>
            <person name="Shakirov E.V."/>
            <person name="Shibagaki N."/>
            <person name="Shinohara N."/>
            <person name="Shippen D.E."/>
            <person name="Soerensen I."/>
            <person name="Sotooka R."/>
            <person name="Sugimoto N."/>
            <person name="Sugita M."/>
            <person name="Sumikawa N."/>
            <person name="Tanurdzic M."/>
            <person name="Theissen G."/>
            <person name="Ulvskov P."/>
            <person name="Wakazuki S."/>
            <person name="Weng J.K."/>
            <person name="Willats W.W."/>
            <person name="Wipf D."/>
            <person name="Wolf P.G."/>
            <person name="Yang L."/>
            <person name="Zimmer A.D."/>
            <person name="Zhu Q."/>
            <person name="Mitros T."/>
            <person name="Hellsten U."/>
            <person name="Loque D."/>
            <person name="Otillar R."/>
            <person name="Salamov A."/>
            <person name="Schmutz J."/>
            <person name="Shapiro H."/>
            <person name="Lindquist E."/>
            <person name="Lucas S."/>
            <person name="Rokhsar D."/>
            <person name="Grigoriev I.V."/>
        </authorList>
    </citation>
    <scope>NUCLEOTIDE SEQUENCE [LARGE SCALE GENOMIC DNA]</scope>
</reference>
<dbReference type="Gene3D" id="3.30.860.10">
    <property type="entry name" value="30s Ribosomal Protein S19, Chain A"/>
    <property type="match status" value="1"/>
</dbReference>
<dbReference type="InterPro" id="IPR005732">
    <property type="entry name" value="Ribosomal_uS19_bac-type"/>
</dbReference>
<keyword evidence="10" id="KW-1185">Reference proteome</keyword>
<dbReference type="eggNOG" id="KOG0899">
    <property type="taxonomic scope" value="Eukaryota"/>
</dbReference>
<dbReference type="HOGENOM" id="CLU_144911_2_0_1"/>
<keyword evidence="3 7" id="KW-0689">Ribosomal protein</keyword>
<dbReference type="PANTHER" id="PTHR11880">
    <property type="entry name" value="RIBOSOMAL PROTEIN S19P FAMILY MEMBER"/>
    <property type="match status" value="1"/>
</dbReference>
<evidence type="ECO:0000256" key="4">
    <source>
        <dbReference type="ARBA" id="ARBA00023128"/>
    </source>
</evidence>
<keyword evidence="4" id="KW-0496">Mitochondrion</keyword>
<evidence type="ECO:0000256" key="2">
    <source>
        <dbReference type="ARBA" id="ARBA00007345"/>
    </source>
</evidence>
<name>D8QXV7_SELML</name>
<dbReference type="PIRSF" id="PIRSF002144">
    <property type="entry name" value="Ribosomal_S19"/>
    <property type="match status" value="1"/>
</dbReference>
<evidence type="ECO:0000313" key="9">
    <source>
        <dbReference type="EMBL" id="EFJ35494.1"/>
    </source>
</evidence>
<dbReference type="GO" id="GO:0003735">
    <property type="term" value="F:structural constituent of ribosome"/>
    <property type="evidence" value="ECO:0000318"/>
    <property type="project" value="GO_Central"/>
</dbReference>
<dbReference type="STRING" id="88036.D8QXV7"/>
<dbReference type="AlphaFoldDB" id="D8QXV7"/>
<protein>
    <recommendedName>
        <fullName evidence="6">Small ribosomal subunit protein uS19m</fullName>
    </recommendedName>
</protein>
<accession>D8QXV7</accession>
<comment type="similarity">
    <text evidence="2 7">Belongs to the universal ribosomal protein uS19 family.</text>
</comment>
<sequence>MSPRSKWKGPFVDEAVKAIVDGAKIYSRRSTILTDFVGFMVQIHNGKTFLGVKITEDMVGHKFGEFACTRKIKNLRKSAGASNQGKGATPGKGGGAKKK</sequence>
<dbReference type="SUPFAM" id="SSF54570">
    <property type="entry name" value="Ribosomal protein S19"/>
    <property type="match status" value="1"/>
</dbReference>
<organism evidence="10">
    <name type="scientific">Selaginella moellendorffii</name>
    <name type="common">Spikemoss</name>
    <dbReference type="NCBI Taxonomy" id="88036"/>
    <lineage>
        <taxon>Eukaryota</taxon>
        <taxon>Viridiplantae</taxon>
        <taxon>Streptophyta</taxon>
        <taxon>Embryophyta</taxon>
        <taxon>Tracheophyta</taxon>
        <taxon>Lycopodiopsida</taxon>
        <taxon>Selaginellales</taxon>
        <taxon>Selaginellaceae</taxon>
        <taxon>Selaginella</taxon>
    </lineage>
</organism>
<evidence type="ECO:0000256" key="7">
    <source>
        <dbReference type="RuleBase" id="RU003485"/>
    </source>
</evidence>
<dbReference type="KEGG" id="smo:SELMODRAFT_80593"/>
<feature type="compositionally biased region" description="Gly residues" evidence="8">
    <location>
        <begin position="88"/>
        <end position="99"/>
    </location>
</feature>
<dbReference type="PROSITE" id="PS00323">
    <property type="entry name" value="RIBOSOMAL_S19"/>
    <property type="match status" value="1"/>
</dbReference>
<keyword evidence="5 7" id="KW-0687">Ribonucleoprotein</keyword>
<dbReference type="InterPro" id="IPR020934">
    <property type="entry name" value="Ribosomal_uS19_CS"/>
</dbReference>
<dbReference type="GO" id="GO:0006412">
    <property type="term" value="P:translation"/>
    <property type="evidence" value="ECO:0007669"/>
    <property type="project" value="InterPro"/>
</dbReference>
<evidence type="ECO:0000313" key="10">
    <source>
        <dbReference type="Proteomes" id="UP000001514"/>
    </source>
</evidence>
<evidence type="ECO:0000256" key="6">
    <source>
        <dbReference type="ARBA" id="ARBA00044183"/>
    </source>
</evidence>
<dbReference type="NCBIfam" id="TIGR01050">
    <property type="entry name" value="rpsS_bact"/>
    <property type="match status" value="1"/>
</dbReference>
<evidence type="ECO:0000256" key="5">
    <source>
        <dbReference type="ARBA" id="ARBA00023274"/>
    </source>
</evidence>
<comment type="subcellular location">
    <subcellularLocation>
        <location evidence="1">Mitochondrion</location>
    </subcellularLocation>
</comment>
<dbReference type="GO" id="GO:0005763">
    <property type="term" value="C:mitochondrial small ribosomal subunit"/>
    <property type="evidence" value="ECO:0000318"/>
    <property type="project" value="GO_Central"/>
</dbReference>
<dbReference type="InParanoid" id="D8QXV7"/>
<dbReference type="HAMAP" id="MF_00531">
    <property type="entry name" value="Ribosomal_uS19"/>
    <property type="match status" value="1"/>
</dbReference>
<dbReference type="InterPro" id="IPR023575">
    <property type="entry name" value="Ribosomal_uS19_SF"/>
</dbReference>
<dbReference type="GO" id="GO:0003723">
    <property type="term" value="F:RNA binding"/>
    <property type="evidence" value="ECO:0007669"/>
    <property type="project" value="InterPro"/>
</dbReference>
<dbReference type="InterPro" id="IPR002222">
    <property type="entry name" value="Ribosomal_uS19"/>
</dbReference>
<dbReference type="OMA" id="FVCSTAW"/>
<dbReference type="OrthoDB" id="2043at2759"/>
<dbReference type="Proteomes" id="UP000001514">
    <property type="component" value="Unassembled WGS sequence"/>
</dbReference>
<gene>
    <name evidence="9" type="ORF">SELMODRAFT_80593</name>
</gene>
<dbReference type="PANTHER" id="PTHR11880:SF67">
    <property type="entry name" value="SMALL RIBOSOMAL SUBUNIT PROTEIN US19M"/>
    <property type="match status" value="1"/>
</dbReference>
<feature type="region of interest" description="Disordered" evidence="8">
    <location>
        <begin position="77"/>
        <end position="99"/>
    </location>
</feature>
<dbReference type="PRINTS" id="PR00975">
    <property type="entry name" value="RIBOSOMALS19"/>
</dbReference>
<evidence type="ECO:0000256" key="8">
    <source>
        <dbReference type="SAM" id="MobiDB-lite"/>
    </source>
</evidence>
<dbReference type="Pfam" id="PF00203">
    <property type="entry name" value="Ribosomal_S19"/>
    <property type="match status" value="1"/>
</dbReference>
<evidence type="ECO:0000256" key="1">
    <source>
        <dbReference type="ARBA" id="ARBA00004173"/>
    </source>
</evidence>
<evidence type="ECO:0000256" key="3">
    <source>
        <dbReference type="ARBA" id="ARBA00022980"/>
    </source>
</evidence>